<evidence type="ECO:0000256" key="1">
    <source>
        <dbReference type="ARBA" id="ARBA00004606"/>
    </source>
</evidence>
<evidence type="ECO:0000313" key="8">
    <source>
        <dbReference type="Proteomes" id="UP000604825"/>
    </source>
</evidence>
<protein>
    <submittedName>
        <fullName evidence="7">Uncharacterized protein</fullName>
    </submittedName>
</protein>
<feature type="compositionally biased region" description="Low complexity" evidence="6">
    <location>
        <begin position="127"/>
        <end position="136"/>
    </location>
</feature>
<evidence type="ECO:0000256" key="6">
    <source>
        <dbReference type="SAM" id="MobiDB-lite"/>
    </source>
</evidence>
<dbReference type="PANTHER" id="PTHR31042:SF131">
    <property type="entry name" value="CORE-2_I-BRANCHING BETA-1,6-N-ACETYLGLUCOSAMINYLTRANSFERASE FAMILY PROTEIN"/>
    <property type="match status" value="1"/>
</dbReference>
<evidence type="ECO:0000256" key="2">
    <source>
        <dbReference type="ARBA" id="ARBA00022676"/>
    </source>
</evidence>
<sequence length="469" mass="50904">MAAAAAPPLWPVRTKLLLCAALGFTLGVVATASLITSSYAASSAALRGGGGALGLFLPPSATRNAVQDRPPPPAARSQPKQGAVPPARWQPKQEGAVPPAIRRARTPDPPPAAATGTGMPPPPAPPAAGITTSAAATPPPPPGIGGDKPGPAAPRVTTTASGGNGSSIIIGDDDDEEELMARAAAAPREVPAGTVPRVAFLFLTRWDLPMAPLWEKFFDGHRGLYNVYVHSDPAFNGSEPPETSAFCRRRIPSKEVKWGEISMVEAERRLLAHALLDDHSNARFVLLSESHVPLFDFPTVHSYLVNSTKVYLESYDQPGATGRGRYNRRMSPVVAPWQWRKGSQWFDLDRALAADVVADRVYFPLFRRFCRRNCYADEHYLPTFLNIRRPSSAGANRSLTWVDWSHGGSHPARFTRMEVTVDFLQWLRGGSTCTYNGRTTTVCFLFARKFLPNSLTRFLRFAPKVMGFG</sequence>
<dbReference type="InterPro" id="IPR003406">
    <property type="entry name" value="Glyco_trans_14"/>
</dbReference>
<evidence type="ECO:0000256" key="4">
    <source>
        <dbReference type="ARBA" id="ARBA00023136"/>
    </source>
</evidence>
<dbReference type="Pfam" id="PF02485">
    <property type="entry name" value="Branch"/>
    <property type="match status" value="1"/>
</dbReference>
<dbReference type="GO" id="GO:0016757">
    <property type="term" value="F:glycosyltransferase activity"/>
    <property type="evidence" value="ECO:0007669"/>
    <property type="project" value="UniProtKB-KW"/>
</dbReference>
<evidence type="ECO:0000313" key="7">
    <source>
        <dbReference type="EMBL" id="CAD6247370.1"/>
    </source>
</evidence>
<name>A0A811PRZ7_9POAL</name>
<proteinExistence type="predicted"/>
<evidence type="ECO:0000256" key="3">
    <source>
        <dbReference type="ARBA" id="ARBA00022679"/>
    </source>
</evidence>
<dbReference type="Proteomes" id="UP000604825">
    <property type="component" value="Unassembled WGS sequence"/>
</dbReference>
<dbReference type="PANTHER" id="PTHR31042">
    <property type="entry name" value="CORE-2/I-BRANCHING BETA-1,6-N-ACETYLGLUCOSAMINYLTRANSFERASE FAMILY PROTEIN-RELATED"/>
    <property type="match status" value="1"/>
</dbReference>
<organism evidence="7 8">
    <name type="scientific">Miscanthus lutarioriparius</name>
    <dbReference type="NCBI Taxonomy" id="422564"/>
    <lineage>
        <taxon>Eukaryota</taxon>
        <taxon>Viridiplantae</taxon>
        <taxon>Streptophyta</taxon>
        <taxon>Embryophyta</taxon>
        <taxon>Tracheophyta</taxon>
        <taxon>Spermatophyta</taxon>
        <taxon>Magnoliopsida</taxon>
        <taxon>Liliopsida</taxon>
        <taxon>Poales</taxon>
        <taxon>Poaceae</taxon>
        <taxon>PACMAD clade</taxon>
        <taxon>Panicoideae</taxon>
        <taxon>Andropogonodae</taxon>
        <taxon>Andropogoneae</taxon>
        <taxon>Saccharinae</taxon>
        <taxon>Miscanthus</taxon>
    </lineage>
</organism>
<keyword evidence="5" id="KW-0325">Glycoprotein</keyword>
<dbReference type="OrthoDB" id="191334at2759"/>
<feature type="region of interest" description="Disordered" evidence="6">
    <location>
        <begin position="61"/>
        <end position="171"/>
    </location>
</feature>
<gene>
    <name evidence="7" type="ORF">NCGR_LOCUS31572</name>
</gene>
<evidence type="ECO:0000256" key="5">
    <source>
        <dbReference type="ARBA" id="ARBA00023180"/>
    </source>
</evidence>
<keyword evidence="3" id="KW-0808">Transferase</keyword>
<keyword evidence="8" id="KW-1185">Reference proteome</keyword>
<accession>A0A811PRZ7</accession>
<comment type="caution">
    <text evidence="7">The sequence shown here is derived from an EMBL/GenBank/DDBJ whole genome shotgun (WGS) entry which is preliminary data.</text>
</comment>
<dbReference type="EMBL" id="CAJGYO010000007">
    <property type="protein sequence ID" value="CAD6247370.1"/>
    <property type="molecule type" value="Genomic_DNA"/>
</dbReference>
<dbReference type="AlphaFoldDB" id="A0A811PRZ7"/>
<reference evidence="7" key="1">
    <citation type="submission" date="2020-10" db="EMBL/GenBank/DDBJ databases">
        <authorList>
            <person name="Han B."/>
            <person name="Lu T."/>
            <person name="Zhao Q."/>
            <person name="Huang X."/>
            <person name="Zhao Y."/>
        </authorList>
    </citation>
    <scope>NUCLEOTIDE SEQUENCE</scope>
</reference>
<dbReference type="GO" id="GO:0016020">
    <property type="term" value="C:membrane"/>
    <property type="evidence" value="ECO:0007669"/>
    <property type="project" value="UniProtKB-SubCell"/>
</dbReference>
<comment type="subcellular location">
    <subcellularLocation>
        <location evidence="1">Membrane</location>
        <topology evidence="1">Single-pass type II membrane protein</topology>
    </subcellularLocation>
</comment>
<dbReference type="InterPro" id="IPR044174">
    <property type="entry name" value="BC10-like"/>
</dbReference>
<keyword evidence="4" id="KW-0472">Membrane</keyword>
<keyword evidence="2" id="KW-0328">Glycosyltransferase</keyword>